<dbReference type="EMBL" id="FWFR01000005">
    <property type="protein sequence ID" value="SLN76651.1"/>
    <property type="molecule type" value="Genomic_DNA"/>
</dbReference>
<evidence type="ECO:0000259" key="5">
    <source>
        <dbReference type="Pfam" id="PF13458"/>
    </source>
</evidence>
<dbReference type="InterPro" id="IPR051010">
    <property type="entry name" value="BCAA_transport"/>
</dbReference>
<dbReference type="Proteomes" id="UP000193200">
    <property type="component" value="Unassembled WGS sequence"/>
</dbReference>
<organism evidence="6 7">
    <name type="scientific">Oceanibacterium hippocampi</name>
    <dbReference type="NCBI Taxonomy" id="745714"/>
    <lineage>
        <taxon>Bacteria</taxon>
        <taxon>Pseudomonadati</taxon>
        <taxon>Pseudomonadota</taxon>
        <taxon>Alphaproteobacteria</taxon>
        <taxon>Sneathiellales</taxon>
        <taxon>Sneathiellaceae</taxon>
        <taxon>Oceanibacterium</taxon>
    </lineage>
</organism>
<gene>
    <name evidence="6" type="ORF">OCH7691_04155</name>
</gene>
<keyword evidence="7" id="KW-1185">Reference proteome</keyword>
<evidence type="ECO:0000256" key="1">
    <source>
        <dbReference type="ARBA" id="ARBA00010062"/>
    </source>
</evidence>
<dbReference type="OrthoDB" id="5794591at2"/>
<dbReference type="AlphaFoldDB" id="A0A1Y5TY22"/>
<evidence type="ECO:0000256" key="2">
    <source>
        <dbReference type="ARBA" id="ARBA00022729"/>
    </source>
</evidence>
<sequence>MKALLTGACCALAFAGLGGVAQAAGISGDVVKIGVLNDQSGVYSDATGPGSTLAAQMAVEEFGGKVLGAPIEIVVADHQNKADIAAGIANRWIDDEGVDAITDLPNSSAMLAVQEIMRNKKRILLESGGGSSDFTGTHCSPYGFHWTYDTYSLAKVTGSAITKEGSKKWFNVVVDYAFGEALNRDLTKAVVESGGEVIGEVKHPISNADFSSYLLQAQGSGADVIGLLNAGGDTTTAVKQAAEFGITQAGQKLAGLLVFVNTIKALGLDTAQGLQFTAAFYWDLNDETRAWSQKFYDRHGAMPSFIQAGVYSAVLHYLKAIEAAGTDDADAVADMMRKTPVNDMFAKNGKIRADGRMVHEMYLMEVKKPSEASDNEWDLMKLVRAVPGEEAFRPLNEGGCPLVK</sequence>
<feature type="domain" description="Leucine-binding protein" evidence="5">
    <location>
        <begin position="31"/>
        <end position="367"/>
    </location>
</feature>
<dbReference type="PANTHER" id="PTHR30483">
    <property type="entry name" value="LEUCINE-SPECIFIC-BINDING PROTEIN"/>
    <property type="match status" value="1"/>
</dbReference>
<dbReference type="RefSeq" id="WP_085885500.1">
    <property type="nucleotide sequence ID" value="NZ_FWFR01000005.1"/>
</dbReference>
<comment type="similarity">
    <text evidence="1">Belongs to the leucine-binding protein family.</text>
</comment>
<dbReference type="InterPro" id="IPR028082">
    <property type="entry name" value="Peripla_BP_I"/>
</dbReference>
<dbReference type="InParanoid" id="A0A1Y5TY22"/>
<keyword evidence="3" id="KW-0813">Transport</keyword>
<proteinExistence type="inferred from homology"/>
<dbReference type="PANTHER" id="PTHR30483:SF6">
    <property type="entry name" value="PERIPLASMIC BINDING PROTEIN OF ABC TRANSPORTER FOR NATURAL AMINO ACIDS"/>
    <property type="match status" value="1"/>
</dbReference>
<evidence type="ECO:0000256" key="3">
    <source>
        <dbReference type="ARBA" id="ARBA00022970"/>
    </source>
</evidence>
<name>A0A1Y5TY22_9PROT</name>
<protein>
    <submittedName>
        <fullName evidence="6">Receptor family ligand binding region</fullName>
    </submittedName>
</protein>
<evidence type="ECO:0000256" key="4">
    <source>
        <dbReference type="SAM" id="SignalP"/>
    </source>
</evidence>
<feature type="chain" id="PRO_5012260889" evidence="4">
    <location>
        <begin position="24"/>
        <end position="404"/>
    </location>
</feature>
<feature type="signal peptide" evidence="4">
    <location>
        <begin position="1"/>
        <end position="23"/>
    </location>
</feature>
<dbReference type="Pfam" id="PF13458">
    <property type="entry name" value="Peripla_BP_6"/>
    <property type="match status" value="1"/>
</dbReference>
<dbReference type="GO" id="GO:0006865">
    <property type="term" value="P:amino acid transport"/>
    <property type="evidence" value="ECO:0007669"/>
    <property type="project" value="UniProtKB-KW"/>
</dbReference>
<keyword evidence="6" id="KW-0675">Receptor</keyword>
<reference evidence="6 7" key="1">
    <citation type="submission" date="2017-03" db="EMBL/GenBank/DDBJ databases">
        <authorList>
            <person name="Afonso C.L."/>
            <person name="Miller P.J."/>
            <person name="Scott M.A."/>
            <person name="Spackman E."/>
            <person name="Goraichik I."/>
            <person name="Dimitrov K.M."/>
            <person name="Suarez D.L."/>
            <person name="Swayne D.E."/>
        </authorList>
    </citation>
    <scope>NUCLEOTIDE SEQUENCE [LARGE SCALE GENOMIC DNA]</scope>
    <source>
        <strain evidence="6 7">CECT 7691</strain>
    </source>
</reference>
<evidence type="ECO:0000313" key="7">
    <source>
        <dbReference type="Proteomes" id="UP000193200"/>
    </source>
</evidence>
<evidence type="ECO:0000313" key="6">
    <source>
        <dbReference type="EMBL" id="SLN76651.1"/>
    </source>
</evidence>
<keyword evidence="2 4" id="KW-0732">Signal</keyword>
<dbReference type="InterPro" id="IPR028081">
    <property type="entry name" value="Leu-bd"/>
</dbReference>
<dbReference type="Gene3D" id="3.40.50.2300">
    <property type="match status" value="2"/>
</dbReference>
<keyword evidence="3" id="KW-0029">Amino-acid transport</keyword>
<accession>A0A1Y5TY22</accession>
<dbReference type="SUPFAM" id="SSF53822">
    <property type="entry name" value="Periplasmic binding protein-like I"/>
    <property type="match status" value="1"/>
</dbReference>
<dbReference type="CDD" id="cd06327">
    <property type="entry name" value="PBP1_SBP-like"/>
    <property type="match status" value="1"/>
</dbReference>